<gene>
    <name evidence="5" type="primary">LOC109476743</name>
</gene>
<dbReference type="KEGG" id="bbel:109476743"/>
<dbReference type="PANTHER" id="PTHR11258:SF22">
    <property type="entry name" value="MATH DOMAIN-CONTAINING PROTEIN"/>
    <property type="match status" value="1"/>
</dbReference>
<evidence type="ECO:0000256" key="1">
    <source>
        <dbReference type="ARBA" id="ARBA00009526"/>
    </source>
</evidence>
<reference evidence="5" key="1">
    <citation type="submission" date="2025-08" db="UniProtKB">
        <authorList>
            <consortium name="RefSeq"/>
        </authorList>
    </citation>
    <scope>IDENTIFICATION</scope>
    <source>
        <tissue evidence="5">Gonad</tissue>
    </source>
</reference>
<accession>A0A6P4ZUN3</accession>
<protein>
    <submittedName>
        <fullName evidence="5">Trichohyalin-like isoform X1</fullName>
    </submittedName>
</protein>
<comment type="similarity">
    <text evidence="1">Belongs to the 2-5A synthase family.</text>
</comment>
<feature type="region of interest" description="Disordered" evidence="2">
    <location>
        <begin position="1"/>
        <end position="50"/>
    </location>
</feature>
<dbReference type="FunFam" id="1.10.1410.20:FF:000007">
    <property type="entry name" value="Uncharacterized protein"/>
    <property type="match status" value="1"/>
</dbReference>
<dbReference type="GO" id="GO:0005829">
    <property type="term" value="C:cytosol"/>
    <property type="evidence" value="ECO:0007669"/>
    <property type="project" value="TreeGrafter"/>
</dbReference>
<dbReference type="Gene3D" id="1.10.1410.20">
    <property type="entry name" value="2'-5'-oligoadenylate synthetase 1, domain 2"/>
    <property type="match status" value="1"/>
</dbReference>
<evidence type="ECO:0000313" key="5">
    <source>
        <dbReference type="RefSeq" id="XP_019633306.1"/>
    </source>
</evidence>
<proteinExistence type="inferred from homology"/>
<sequence length="918" mass="106409">MADIDGSDPDLARFDENPAEQEGGEEEDMDNDVTDSHDLATTQDFDGGPLEIEVEDTVTDMNGEEEEGVSETPYKIPEGLLEMVPEGMLQSETMQKIVQMQLDIIREDYERVEEFESTYTEQVVETTMGTTADRSTKGGSKDEPTKPAEKSAEAAKKEPEPKAVAEPPKKEPEKKETEQSKKEPSKENPEKKVPSKKETENKPVEVKKEQPGQKEAAPKANPATTPVKKDAKEEEKTDAGRLGTGTSSEEVLGAAAKKFGAKAEPAKKDEKPLGAAKSPGIKKAPAGAKPGEEFHFETSKEALTEAERQKKKQKELEEMLKKALEEARLAEEEARRLAELEARRKREEEERKRREEEERKRREEEERRKREEAERKRKEEEERKRREAEEKKRREEEERRRKEEEERKRREEEERKRREEEERKRREEEEARRKKEEEEARRRREEEMKKKAEEEAKRKSQLADPSQRWQRLRDEKLGVDSSTDPRLQRVRMREEAADESRRRTRSEDEAVVHATEQARRAAKLAARKTARERRARMPGRQPLVRSITNVPANEKVAREYLNYLLEDLNRRAPHQRIRAGAAMYEKDESRQYIPPALKSKDEFKRLNAKCKNEDSVDILLDDAIVDDVERKHRSSVIDRVLDFLKTHMPVPATEIILGGSIGQGTAAPSYAAVQIVVLSDDFPKGGHEMWLPSAVVAYRKILEKAALEEGQLPDLTFVGHSQTTLQFMVEDVDVDMYFTHEWGDTEHDYDHLYREAMMIRETKARNCYAISAVRRQNAWVAGLPEVVKDVVRMVKNWRNCVDWGEKKKRPNSYLLTLMVHKAYEEACRFTEDVNEAPMEEDILKEFINLSQKLDRAIGRVTWNDYYDPELYRVEHISRLPVVQDPAMPAFNVGETMESWNMMRHEAWIWGQSLGILKL</sequence>
<evidence type="ECO:0000259" key="3">
    <source>
        <dbReference type="Pfam" id="PF10421"/>
    </source>
</evidence>
<dbReference type="RefSeq" id="XP_019633306.1">
    <property type="nucleotide sequence ID" value="XM_019777747.1"/>
</dbReference>
<feature type="compositionally biased region" description="Basic and acidic residues" evidence="2">
    <location>
        <begin position="491"/>
        <end position="515"/>
    </location>
</feature>
<feature type="compositionally biased region" description="Basic and acidic residues" evidence="2">
    <location>
        <begin position="227"/>
        <end position="239"/>
    </location>
</feature>
<dbReference type="Pfam" id="PF10421">
    <property type="entry name" value="OAS1_C"/>
    <property type="match status" value="1"/>
</dbReference>
<evidence type="ECO:0000256" key="2">
    <source>
        <dbReference type="SAM" id="MobiDB-lite"/>
    </source>
</evidence>
<dbReference type="OrthoDB" id="1885901at2759"/>
<dbReference type="Proteomes" id="UP000515135">
    <property type="component" value="Unplaced"/>
</dbReference>
<evidence type="ECO:0000313" key="4">
    <source>
        <dbReference type="Proteomes" id="UP000515135"/>
    </source>
</evidence>
<dbReference type="GeneID" id="109476743"/>
<keyword evidence="4" id="KW-1185">Reference proteome</keyword>
<feature type="region of interest" description="Disordered" evidence="2">
    <location>
        <begin position="341"/>
        <end position="515"/>
    </location>
</feature>
<feature type="domain" description="2'-5'-oligoadenylate synthetase 1" evidence="3">
    <location>
        <begin position="761"/>
        <end position="912"/>
    </location>
</feature>
<dbReference type="SUPFAM" id="SSF81301">
    <property type="entry name" value="Nucleotidyltransferase"/>
    <property type="match status" value="1"/>
</dbReference>
<dbReference type="GO" id="GO:0016020">
    <property type="term" value="C:membrane"/>
    <property type="evidence" value="ECO:0007669"/>
    <property type="project" value="TreeGrafter"/>
</dbReference>
<feature type="compositionally biased region" description="Basic and acidic residues" evidence="2">
    <location>
        <begin position="341"/>
        <end position="458"/>
    </location>
</feature>
<dbReference type="GO" id="GO:0003725">
    <property type="term" value="F:double-stranded RNA binding"/>
    <property type="evidence" value="ECO:0007669"/>
    <property type="project" value="TreeGrafter"/>
</dbReference>
<dbReference type="InterPro" id="IPR043519">
    <property type="entry name" value="NT_sf"/>
</dbReference>
<dbReference type="PANTHER" id="PTHR11258">
    <property type="entry name" value="2-5 OLIGOADENYLATE SYNTHETASE"/>
    <property type="match status" value="1"/>
</dbReference>
<feature type="region of interest" description="Disordered" evidence="2">
    <location>
        <begin position="116"/>
        <end position="316"/>
    </location>
</feature>
<feature type="compositionally biased region" description="Basic and acidic residues" evidence="2">
    <location>
        <begin position="134"/>
        <end position="212"/>
    </location>
</feature>
<feature type="compositionally biased region" description="Acidic residues" evidence="2">
    <location>
        <begin position="17"/>
        <end position="33"/>
    </location>
</feature>
<dbReference type="SUPFAM" id="SSF81631">
    <property type="entry name" value="PAP/OAS1 substrate-binding domain"/>
    <property type="match status" value="1"/>
</dbReference>
<dbReference type="GO" id="GO:0005654">
    <property type="term" value="C:nucleoplasm"/>
    <property type="evidence" value="ECO:0007669"/>
    <property type="project" value="TreeGrafter"/>
</dbReference>
<feature type="compositionally biased region" description="Basic and acidic residues" evidence="2">
    <location>
        <begin position="290"/>
        <end position="316"/>
    </location>
</feature>
<name>A0A6P4ZUN3_BRABE</name>
<dbReference type="InterPro" id="IPR018952">
    <property type="entry name" value="2-5-oligoAdlate_synth_1_dom2/C"/>
</dbReference>
<dbReference type="AlphaFoldDB" id="A0A6P4ZUN3"/>
<organism evidence="4 5">
    <name type="scientific">Branchiostoma belcheri</name>
    <name type="common">Amphioxus</name>
    <dbReference type="NCBI Taxonomy" id="7741"/>
    <lineage>
        <taxon>Eukaryota</taxon>
        <taxon>Metazoa</taxon>
        <taxon>Chordata</taxon>
        <taxon>Cephalochordata</taxon>
        <taxon>Leptocardii</taxon>
        <taxon>Amphioxiformes</taxon>
        <taxon>Branchiostomatidae</taxon>
        <taxon>Branchiostoma</taxon>
    </lineage>
</organism>
<dbReference type="GO" id="GO:0001730">
    <property type="term" value="F:2'-5'-oligoadenylate synthetase activity"/>
    <property type="evidence" value="ECO:0007669"/>
    <property type="project" value="TreeGrafter"/>
</dbReference>
<feature type="compositionally biased region" description="Polar residues" evidence="2">
    <location>
        <begin position="117"/>
        <end position="133"/>
    </location>
</feature>